<name>A0A917TEX7_9ACTN</name>
<dbReference type="RefSeq" id="WP_189040168.1">
    <property type="nucleotide sequence ID" value="NZ_BMNB01000001.1"/>
</dbReference>
<dbReference type="AlphaFoldDB" id="A0A917TEX7"/>
<proteinExistence type="predicted"/>
<evidence type="ECO:0000313" key="1">
    <source>
        <dbReference type="EMBL" id="GGM19799.1"/>
    </source>
</evidence>
<sequence>MCIPAETSLLVSIQERGFENDPVAGHRAIGLLGDPHTVLIPHPPEELFDPRREFQAVVIPTPLHAEDIIERHNGWCLKAVRIGSGGGAIAALLTLALPSRYGTMLAGFRADELGRTVEENGGDLWSALESLAIIPPEVREGPREELLRALPDIERLQRQYRIREHHLRAPGEVASWLCAVFCVCDSGKG</sequence>
<dbReference type="EMBL" id="BMNB01000001">
    <property type="protein sequence ID" value="GGM19799.1"/>
    <property type="molecule type" value="Genomic_DNA"/>
</dbReference>
<protein>
    <submittedName>
        <fullName evidence="1">Uncharacterized protein</fullName>
    </submittedName>
</protein>
<organism evidence="1 2">
    <name type="scientific">Micromonospora sonchi</name>
    <dbReference type="NCBI Taxonomy" id="1763543"/>
    <lineage>
        <taxon>Bacteria</taxon>
        <taxon>Bacillati</taxon>
        <taxon>Actinomycetota</taxon>
        <taxon>Actinomycetes</taxon>
        <taxon>Micromonosporales</taxon>
        <taxon>Micromonosporaceae</taxon>
        <taxon>Micromonospora</taxon>
    </lineage>
</organism>
<gene>
    <name evidence="1" type="ORF">GCM10011608_00530</name>
</gene>
<evidence type="ECO:0000313" key="2">
    <source>
        <dbReference type="Proteomes" id="UP000608890"/>
    </source>
</evidence>
<comment type="caution">
    <text evidence="1">The sequence shown here is derived from an EMBL/GenBank/DDBJ whole genome shotgun (WGS) entry which is preliminary data.</text>
</comment>
<reference evidence="1" key="1">
    <citation type="journal article" date="2014" name="Int. J. Syst. Evol. Microbiol.">
        <title>Complete genome sequence of Corynebacterium casei LMG S-19264T (=DSM 44701T), isolated from a smear-ripened cheese.</title>
        <authorList>
            <consortium name="US DOE Joint Genome Institute (JGI-PGF)"/>
            <person name="Walter F."/>
            <person name="Albersmeier A."/>
            <person name="Kalinowski J."/>
            <person name="Ruckert C."/>
        </authorList>
    </citation>
    <scope>NUCLEOTIDE SEQUENCE</scope>
    <source>
        <strain evidence="1">CGMCC 4.7312</strain>
    </source>
</reference>
<accession>A0A917TEX7</accession>
<reference evidence="1" key="2">
    <citation type="submission" date="2020-09" db="EMBL/GenBank/DDBJ databases">
        <authorList>
            <person name="Sun Q."/>
            <person name="Zhou Y."/>
        </authorList>
    </citation>
    <scope>NUCLEOTIDE SEQUENCE</scope>
    <source>
        <strain evidence="1">CGMCC 4.7312</strain>
    </source>
</reference>
<keyword evidence="2" id="KW-1185">Reference proteome</keyword>
<dbReference type="Proteomes" id="UP000608890">
    <property type="component" value="Unassembled WGS sequence"/>
</dbReference>